<gene>
    <name evidence="2" type="ORF">VFPPC_11411</name>
</gene>
<dbReference type="Proteomes" id="UP000078397">
    <property type="component" value="Unassembled WGS sequence"/>
</dbReference>
<dbReference type="GeneID" id="28853602"/>
<protein>
    <submittedName>
        <fullName evidence="2">Uncharacterized protein</fullName>
    </submittedName>
</protein>
<accession>A0A179EWP5</accession>
<dbReference type="OrthoDB" id="5088782at2759"/>
<sequence length="462" mass="51783">MFSLQPFQRSFILVIVLQLIFGQVATTACTPDSDIGATFEIHEPEVLHPDGKLVVLHSNFTRLESDLLPRWTLTDKRPMQNISNDLVHHNLAHILLQMNVSSKEMAKTLKIGVPAMSKFALGLLNRTEADELSTRHSLAPRGWVGDVLKALAQVVLPGGIYGLCASTASGTLNVFLHFASEFHAGNSGSLPITDDQNFFLFPLHGDIATSGPLRVYYNAWKPDGFTSDSIIGTTFNRDIYTPWPFAGSGDDPDFVKTTKYIILHEATHSVQYRSLGYSLALYGWSYIYHGCKCGGYKCIPYEDEARRKEGELDNLLLLTGSGRLFFDVWRRIGLKPLLGFPTSKSNTPFTTRRRSELSFQQGILELDLSNPATVCFRTFTNAEVEARSNANCFIKPDCRNRHLKGRMPPRDPRDDEEPRDCVQSEVDDHNAACRAADNRWRTIETRRGFSCPSLSSIVYGRL</sequence>
<dbReference type="EMBL" id="LSBJ02000018">
    <property type="protein sequence ID" value="OAQ57625.1"/>
    <property type="molecule type" value="Genomic_DNA"/>
</dbReference>
<comment type="caution">
    <text evidence="2">The sequence shown here is derived from an EMBL/GenBank/DDBJ whole genome shotgun (WGS) entry which is preliminary data.</text>
</comment>
<organism evidence="2 3">
    <name type="scientific">Pochonia chlamydosporia 170</name>
    <dbReference type="NCBI Taxonomy" id="1380566"/>
    <lineage>
        <taxon>Eukaryota</taxon>
        <taxon>Fungi</taxon>
        <taxon>Dikarya</taxon>
        <taxon>Ascomycota</taxon>
        <taxon>Pezizomycotina</taxon>
        <taxon>Sordariomycetes</taxon>
        <taxon>Hypocreomycetidae</taxon>
        <taxon>Hypocreales</taxon>
        <taxon>Clavicipitaceae</taxon>
        <taxon>Pochonia</taxon>
    </lineage>
</organism>
<dbReference type="AlphaFoldDB" id="A0A179EWP5"/>
<evidence type="ECO:0000313" key="3">
    <source>
        <dbReference type="Proteomes" id="UP000078397"/>
    </source>
</evidence>
<name>A0A179EWP5_METCM</name>
<dbReference type="RefSeq" id="XP_018135930.1">
    <property type="nucleotide sequence ID" value="XM_018289608.1"/>
</dbReference>
<keyword evidence="1" id="KW-0732">Signal</keyword>
<evidence type="ECO:0000313" key="2">
    <source>
        <dbReference type="EMBL" id="OAQ57625.1"/>
    </source>
</evidence>
<evidence type="ECO:0000256" key="1">
    <source>
        <dbReference type="SAM" id="SignalP"/>
    </source>
</evidence>
<feature type="signal peptide" evidence="1">
    <location>
        <begin position="1"/>
        <end position="27"/>
    </location>
</feature>
<keyword evidence="3" id="KW-1185">Reference proteome</keyword>
<reference evidence="2 3" key="1">
    <citation type="journal article" date="2016" name="PLoS Pathog.">
        <title>Biosynthesis of antibiotic leucinostatins in bio-control fungus Purpureocillium lilacinum and their inhibition on phytophthora revealed by genome mining.</title>
        <authorList>
            <person name="Wang G."/>
            <person name="Liu Z."/>
            <person name="Lin R."/>
            <person name="Li E."/>
            <person name="Mao Z."/>
            <person name="Ling J."/>
            <person name="Yang Y."/>
            <person name="Yin W.B."/>
            <person name="Xie B."/>
        </authorList>
    </citation>
    <scope>NUCLEOTIDE SEQUENCE [LARGE SCALE GENOMIC DNA]</scope>
    <source>
        <strain evidence="2">170</strain>
    </source>
</reference>
<proteinExistence type="predicted"/>
<feature type="chain" id="PRO_5008100982" evidence="1">
    <location>
        <begin position="28"/>
        <end position="462"/>
    </location>
</feature>
<dbReference type="KEGG" id="pchm:VFPPC_11411"/>